<evidence type="ECO:0000313" key="2">
    <source>
        <dbReference type="EMBL" id="KAF9069356.1"/>
    </source>
</evidence>
<feature type="compositionally biased region" description="Polar residues" evidence="1">
    <location>
        <begin position="75"/>
        <end position="85"/>
    </location>
</feature>
<evidence type="ECO:0000313" key="3">
    <source>
        <dbReference type="Proteomes" id="UP000772434"/>
    </source>
</evidence>
<protein>
    <submittedName>
        <fullName evidence="2">Uncharacterized protein</fullName>
    </submittedName>
</protein>
<organism evidence="2 3">
    <name type="scientific">Rhodocollybia butyracea</name>
    <dbReference type="NCBI Taxonomy" id="206335"/>
    <lineage>
        <taxon>Eukaryota</taxon>
        <taxon>Fungi</taxon>
        <taxon>Dikarya</taxon>
        <taxon>Basidiomycota</taxon>
        <taxon>Agaricomycotina</taxon>
        <taxon>Agaricomycetes</taxon>
        <taxon>Agaricomycetidae</taxon>
        <taxon>Agaricales</taxon>
        <taxon>Marasmiineae</taxon>
        <taxon>Omphalotaceae</taxon>
        <taxon>Rhodocollybia</taxon>
    </lineage>
</organism>
<accession>A0A9P5PTZ0</accession>
<feature type="region of interest" description="Disordered" evidence="1">
    <location>
        <begin position="138"/>
        <end position="164"/>
    </location>
</feature>
<gene>
    <name evidence="2" type="ORF">BDP27DRAFT_1421143</name>
</gene>
<evidence type="ECO:0000256" key="1">
    <source>
        <dbReference type="SAM" id="MobiDB-lite"/>
    </source>
</evidence>
<sequence length="567" mass="65097">MNLIRIRIDVSKDATSHRLQPRCRSIVSHTLPRPQRSFAIDTVAHSSLDTPLDTPTFQQPSPSQNPNYSPSSVPTNISPTSQEIPSSIEDGNLNHSPSVTPPVEDDLDHEHNWFPKIFKTDMDELGLFRFLTDILAPGIQDPSTDRSPPSCPSPHLRLSPEPQDLYGPYPNASTFLVTDWRYHHHTTSNEAMDDLVHNVILNAEFDAQHLTQYNAKRELEKLDAWLAPEPLLDHTSTPSSSGPIPFNASVPDKWQSSSVSLAMPRKDSISPSEQDAPQLVIDGDPSFLDFDLKPYKFFWKPSENKPAQRVYADFGTTSLWPIYLYFGNLSKYVCGKMSSHAAQHLAYIPSLPDLFEDIYKAEYGTKPTDDVKRFLKRDLYWVIWLLLLNDDFVHAYVYRIIIECFDGILRLIFPRFFSYATDYPEKILLACIKYLADCLCSRCTARRSQVSELGLRIDMERHVSQKREDSLDHQNQVEVAREKIFKKGYGVESEAVCKVLKTKSWTTTRSAFSQRLFEHGFDHFEMYAPDMLHEWGGKWKDILKALLRLLQSLKDNLLQILDQRYEV</sequence>
<dbReference type="AlphaFoldDB" id="A0A9P5PTZ0"/>
<name>A0A9P5PTZ0_9AGAR</name>
<dbReference type="OrthoDB" id="3208495at2759"/>
<proteinExistence type="predicted"/>
<reference evidence="2" key="1">
    <citation type="submission" date="2020-11" db="EMBL/GenBank/DDBJ databases">
        <authorList>
            <consortium name="DOE Joint Genome Institute"/>
            <person name="Ahrendt S."/>
            <person name="Riley R."/>
            <person name="Andreopoulos W."/>
            <person name="Labutti K."/>
            <person name="Pangilinan J."/>
            <person name="Ruiz-Duenas F.J."/>
            <person name="Barrasa J.M."/>
            <person name="Sanchez-Garcia M."/>
            <person name="Camarero S."/>
            <person name="Miyauchi S."/>
            <person name="Serrano A."/>
            <person name="Linde D."/>
            <person name="Babiker R."/>
            <person name="Drula E."/>
            <person name="Ayuso-Fernandez I."/>
            <person name="Pacheco R."/>
            <person name="Padilla G."/>
            <person name="Ferreira P."/>
            <person name="Barriuso J."/>
            <person name="Kellner H."/>
            <person name="Castanera R."/>
            <person name="Alfaro M."/>
            <person name="Ramirez L."/>
            <person name="Pisabarro A.G."/>
            <person name="Kuo A."/>
            <person name="Tritt A."/>
            <person name="Lipzen A."/>
            <person name="He G."/>
            <person name="Yan M."/>
            <person name="Ng V."/>
            <person name="Cullen D."/>
            <person name="Martin F."/>
            <person name="Rosso M.-N."/>
            <person name="Henrissat B."/>
            <person name="Hibbett D."/>
            <person name="Martinez A.T."/>
            <person name="Grigoriev I.V."/>
        </authorList>
    </citation>
    <scope>NUCLEOTIDE SEQUENCE</scope>
    <source>
        <strain evidence="2">AH 40177</strain>
    </source>
</reference>
<keyword evidence="3" id="KW-1185">Reference proteome</keyword>
<feature type="region of interest" description="Disordered" evidence="1">
    <location>
        <begin position="49"/>
        <end position="104"/>
    </location>
</feature>
<dbReference type="Proteomes" id="UP000772434">
    <property type="component" value="Unassembled WGS sequence"/>
</dbReference>
<dbReference type="InterPro" id="IPR041078">
    <property type="entry name" value="Plavaka"/>
</dbReference>
<dbReference type="EMBL" id="JADNRY010000052">
    <property type="protein sequence ID" value="KAF9069356.1"/>
    <property type="molecule type" value="Genomic_DNA"/>
</dbReference>
<dbReference type="Pfam" id="PF18759">
    <property type="entry name" value="Plavaka"/>
    <property type="match status" value="1"/>
</dbReference>
<comment type="caution">
    <text evidence="2">The sequence shown here is derived from an EMBL/GenBank/DDBJ whole genome shotgun (WGS) entry which is preliminary data.</text>
</comment>
<feature type="compositionally biased region" description="Low complexity" evidence="1">
    <location>
        <begin position="58"/>
        <end position="74"/>
    </location>
</feature>